<dbReference type="GO" id="GO:0003678">
    <property type="term" value="F:DNA helicase activity"/>
    <property type="evidence" value="ECO:0007669"/>
    <property type="project" value="InterPro"/>
</dbReference>
<dbReference type="CDD" id="cd18809">
    <property type="entry name" value="SF1_C_RecD"/>
    <property type="match status" value="1"/>
</dbReference>
<dbReference type="FunFam" id="3.40.50.300:FF:001498">
    <property type="entry name" value="ATP-dependent DNA helicase"/>
    <property type="match status" value="1"/>
</dbReference>
<evidence type="ECO:0000259" key="1">
    <source>
        <dbReference type="Pfam" id="PF05970"/>
    </source>
</evidence>
<reference evidence="4 5" key="1">
    <citation type="submission" date="2014-09" db="EMBL/GenBank/DDBJ databases">
        <title>Complete genome sequence of Endomicrobium proavitum.</title>
        <authorList>
            <person name="Zheng H."/>
        </authorList>
    </citation>
    <scope>NUCLEOTIDE SEQUENCE [LARGE SCALE GENOMIC DNA]</scope>
    <source>
        <strain evidence="4 5">Rsa215</strain>
    </source>
</reference>
<dbReference type="InterPro" id="IPR049163">
    <property type="entry name" value="Pif1-like_2B_dom"/>
</dbReference>
<dbReference type="InterPro" id="IPR027417">
    <property type="entry name" value="P-loop_NTPase"/>
</dbReference>
<evidence type="ECO:0000313" key="4">
    <source>
        <dbReference type="EMBL" id="AKL98507.1"/>
    </source>
</evidence>
<dbReference type="Pfam" id="PF21530">
    <property type="entry name" value="Pif1_2B_dom"/>
    <property type="match status" value="1"/>
</dbReference>
<dbReference type="Proteomes" id="UP000035337">
    <property type="component" value="Chromosome"/>
</dbReference>
<evidence type="ECO:0000259" key="3">
    <source>
        <dbReference type="Pfam" id="PF21530"/>
    </source>
</evidence>
<dbReference type="GO" id="GO:0000723">
    <property type="term" value="P:telomere maintenance"/>
    <property type="evidence" value="ECO:0007669"/>
    <property type="project" value="InterPro"/>
</dbReference>
<accession>A0A0G3WKX7</accession>
<feature type="domain" description="DNA helicase Pif1-like DEAD-box helicase" evidence="1">
    <location>
        <begin position="7"/>
        <end position="207"/>
    </location>
</feature>
<dbReference type="Pfam" id="PF05970">
    <property type="entry name" value="PIF1"/>
    <property type="match status" value="1"/>
</dbReference>
<dbReference type="Pfam" id="PF13538">
    <property type="entry name" value="UvrD_C_2"/>
    <property type="match status" value="1"/>
</dbReference>
<dbReference type="SUPFAM" id="SSF52540">
    <property type="entry name" value="P-loop containing nucleoside triphosphate hydrolases"/>
    <property type="match status" value="2"/>
</dbReference>
<dbReference type="Gene3D" id="3.40.50.300">
    <property type="entry name" value="P-loop containing nucleotide triphosphate hydrolases"/>
    <property type="match status" value="2"/>
</dbReference>
<gene>
    <name evidence="4" type="primary">recD</name>
    <name evidence="4" type="ORF">Epro_1128</name>
</gene>
<dbReference type="InterPro" id="IPR027785">
    <property type="entry name" value="UvrD-like_helicase_C"/>
</dbReference>
<dbReference type="InterPro" id="IPR051055">
    <property type="entry name" value="PIF1_helicase"/>
</dbReference>
<proteinExistence type="predicted"/>
<feature type="domain" description="UvrD-like helicase C-terminal" evidence="2">
    <location>
        <begin position="363"/>
        <end position="401"/>
    </location>
</feature>
<organism evidence="4 5">
    <name type="scientific">Endomicrobium proavitum</name>
    <dbReference type="NCBI Taxonomy" id="1408281"/>
    <lineage>
        <taxon>Bacteria</taxon>
        <taxon>Pseudomonadati</taxon>
        <taxon>Elusimicrobiota</taxon>
        <taxon>Endomicrobiia</taxon>
        <taxon>Endomicrobiales</taxon>
        <taxon>Endomicrobiaceae</taxon>
        <taxon>Endomicrobium</taxon>
    </lineage>
</organism>
<dbReference type="PANTHER" id="PTHR47642">
    <property type="entry name" value="ATP-DEPENDENT DNA HELICASE"/>
    <property type="match status" value="1"/>
</dbReference>
<dbReference type="EMBL" id="CP009498">
    <property type="protein sequence ID" value="AKL98507.1"/>
    <property type="molecule type" value="Genomic_DNA"/>
</dbReference>
<dbReference type="STRING" id="1408281.Epro_1128"/>
<evidence type="ECO:0000259" key="2">
    <source>
        <dbReference type="Pfam" id="PF13538"/>
    </source>
</evidence>
<protein>
    <submittedName>
        <fullName evidence="4">RecD-like exodeoxyribonuclease V alpha chain</fullName>
    </submittedName>
</protein>
<dbReference type="KEGG" id="epo:Epro_1128"/>
<name>A0A0G3WKX7_9BACT</name>
<dbReference type="RefSeq" id="WP_052571108.1">
    <property type="nucleotide sequence ID" value="NZ_CP009498.1"/>
</dbReference>
<keyword evidence="5" id="KW-1185">Reference proteome</keyword>
<sequence>MNTELEITKEFKYAFDLISKTNDCVFVTGNAGTGKTTFLRYYISRAVKKTVVLAPTGVAALNAGGETIHSFFNFKPDVTLSKIKKKKLNDKSIYKKVETIIIDEASMLRCDLLDCIDKFLRANRDAHREPFGGVQMAFIGDLQQLPPVVTRDENHIFSGVYKSPYFLSAYSLNECMLHSVELKKVYRQQDETFIALLNSVRNGVAQESEIAVLNSKVNKNFKPSQMPVYLTTTNKRAAEINHKYLLEIAAPKNIFTAETENIDENSKALPAEHQLVLKKGAQIMMLNNDQKNRWVNGSIGIVEDISADINSDKPLIRVKFPNGRSENVEPYKWELFKYKWNDALKQIETESAGFFKQYPLKLSWAVTIHKSQGKTFENVIIDMERGAFAPGQLYVALSRATSFDGITLLRPITQRDIISAKINF</sequence>
<dbReference type="AlphaFoldDB" id="A0A0G3WKX7"/>
<dbReference type="OrthoDB" id="9763659at2"/>
<dbReference type="GO" id="GO:0006281">
    <property type="term" value="P:DNA repair"/>
    <property type="evidence" value="ECO:0007669"/>
    <property type="project" value="InterPro"/>
</dbReference>
<evidence type="ECO:0000313" key="5">
    <source>
        <dbReference type="Proteomes" id="UP000035337"/>
    </source>
</evidence>
<feature type="domain" description="DNA helicase Pif1-like 2B" evidence="3">
    <location>
        <begin position="270"/>
        <end position="302"/>
    </location>
</feature>
<dbReference type="InterPro" id="IPR010285">
    <property type="entry name" value="DNA_helicase_pif1-like_DEAD"/>
</dbReference>
<dbReference type="PATRIC" id="fig|1408281.3.peg.1162"/>